<dbReference type="EC" id="2.4.2.4" evidence="3 7"/>
<comment type="function">
    <text evidence="7">The enzymes which catalyze the reversible phosphorolysis of pyrimidine nucleosides are involved in the degradation of these compounds and in their utilization as carbon and energy sources, or in the rescue of pyrimidine bases for nucleotide synthesis.</text>
</comment>
<dbReference type="InterPro" id="IPR000312">
    <property type="entry name" value="Glycosyl_Trfase_fam3"/>
</dbReference>
<dbReference type="InterPro" id="IPR018090">
    <property type="entry name" value="Pyrmidine_PPas_bac/euk"/>
</dbReference>
<evidence type="ECO:0000256" key="1">
    <source>
        <dbReference type="ARBA" id="ARBA00006915"/>
    </source>
</evidence>
<dbReference type="GO" id="GO:0046104">
    <property type="term" value="P:thymidine metabolic process"/>
    <property type="evidence" value="ECO:0007669"/>
    <property type="project" value="UniProtKB-UniRule"/>
</dbReference>
<dbReference type="Pfam" id="PF00591">
    <property type="entry name" value="Glycos_transf_3"/>
    <property type="match status" value="1"/>
</dbReference>
<dbReference type="SMART" id="SM00941">
    <property type="entry name" value="PYNP_C"/>
    <property type="match status" value="1"/>
</dbReference>
<dbReference type="HAMAP" id="MF_01628">
    <property type="entry name" value="Thymid_phosp"/>
    <property type="match status" value="1"/>
</dbReference>
<dbReference type="Pfam" id="PF02885">
    <property type="entry name" value="Glycos_trans_3N"/>
    <property type="match status" value="1"/>
</dbReference>
<dbReference type="GO" id="GO:0004645">
    <property type="term" value="F:1,4-alpha-oligoglucan phosphorylase activity"/>
    <property type="evidence" value="ECO:0007669"/>
    <property type="project" value="InterPro"/>
</dbReference>
<dbReference type="Gene3D" id="3.90.1170.30">
    <property type="entry name" value="Pyrimidine nucleoside phosphorylase-like, C-terminal domain"/>
    <property type="match status" value="1"/>
</dbReference>
<dbReference type="InterPro" id="IPR013102">
    <property type="entry name" value="PYNP_C"/>
</dbReference>
<dbReference type="NCBIfam" id="NF004490">
    <property type="entry name" value="PRK05820.1"/>
    <property type="match status" value="1"/>
</dbReference>
<dbReference type="SUPFAM" id="SSF47648">
    <property type="entry name" value="Nucleoside phosphorylase/phosphoribosyltransferase N-terminal domain"/>
    <property type="match status" value="1"/>
</dbReference>
<dbReference type="InterPro" id="IPR013465">
    <property type="entry name" value="Thymidine_Pase"/>
</dbReference>
<sequence>MLPQEIIKKKRDGLTLTTEELNEFVRGVTDESVSEAQIAAFAMAVYFQDMTFDECRDFTFAMQHSGDTLDWSDCDLRGPVIDKHSTGGVGDKVSLMLAPILAACGAHVPMISGRGLGHTGGTLDKLEAIPGYNTHIDVAEFKRITRKVGCSIIGQTAELAPADKRIYATRDITATVDCIPLITASILSKKLAAGLDALIMDVKCGNGAFANNPDMARALAKNIVKVSPIPTRALITDMNQVLGHSAGNAVEIRETIDYLTGDHVDTRLHELVKRLAAELLIMGNIETDLNSALNKVQSVLDNGQAAEKFSFMTSVHGGPADLLDNPEDYLERAPIIEPVFVPEAGTLTATACRDIGLIVVELGGGRRKSTDPIDHSVGLTQLAPLGTHLDSQTPLCLVHAKNKEDFEQAKAQLLKAVTVGDGKVDKGQSIITEVI</sequence>
<dbReference type="PANTHER" id="PTHR10515:SF0">
    <property type="entry name" value="THYMIDINE PHOSPHORYLASE"/>
    <property type="match status" value="1"/>
</dbReference>
<dbReference type="InterPro" id="IPR036566">
    <property type="entry name" value="PYNP-like_C_sf"/>
</dbReference>
<protein>
    <recommendedName>
        <fullName evidence="3 7">Thymidine phosphorylase</fullName>
        <ecNumber evidence="3 7">2.4.2.4</ecNumber>
    </recommendedName>
    <alternativeName>
        <fullName evidence="7">TdRPase</fullName>
    </alternativeName>
</protein>
<dbReference type="PROSITE" id="PS00647">
    <property type="entry name" value="THYMID_PHOSPHORYLASE"/>
    <property type="match status" value="1"/>
</dbReference>
<evidence type="ECO:0000313" key="10">
    <source>
        <dbReference type="Proteomes" id="UP000605253"/>
    </source>
</evidence>
<dbReference type="Gene3D" id="3.40.1030.10">
    <property type="entry name" value="Nucleoside phosphorylase/phosphoribosyltransferase catalytic domain"/>
    <property type="match status" value="1"/>
</dbReference>
<dbReference type="SUPFAM" id="SSF54680">
    <property type="entry name" value="Pyrimidine nucleoside phosphorylase C-terminal domain"/>
    <property type="match status" value="1"/>
</dbReference>
<evidence type="ECO:0000256" key="2">
    <source>
        <dbReference type="ARBA" id="ARBA00011738"/>
    </source>
</evidence>
<evidence type="ECO:0000256" key="6">
    <source>
        <dbReference type="ARBA" id="ARBA00048550"/>
    </source>
</evidence>
<evidence type="ECO:0000313" key="9">
    <source>
        <dbReference type="EMBL" id="GGG02817.1"/>
    </source>
</evidence>
<comment type="pathway">
    <text evidence="7">Pyrimidine metabolism; dTMP biosynthesis via salvage pathway; dTMP from thymine: step 1/2.</text>
</comment>
<dbReference type="InterPro" id="IPR036320">
    <property type="entry name" value="Glycosyl_Trfase_fam3_N_dom_sf"/>
</dbReference>
<keyword evidence="4 7" id="KW-0328">Glycosyltransferase</keyword>
<comment type="similarity">
    <text evidence="1 7">Belongs to the thymidine/pyrimidine-nucleoside phosphorylase family.</text>
</comment>
<comment type="subunit">
    <text evidence="2 7">Homodimer.</text>
</comment>
<gene>
    <name evidence="7 9" type="primary">deoA</name>
    <name evidence="9" type="ORF">GCM10011365_24990</name>
</gene>
<evidence type="ECO:0000256" key="4">
    <source>
        <dbReference type="ARBA" id="ARBA00022676"/>
    </source>
</evidence>
<proteinExistence type="inferred from homology"/>
<dbReference type="PANTHER" id="PTHR10515">
    <property type="entry name" value="THYMIDINE PHOSPHORYLASE"/>
    <property type="match status" value="1"/>
</dbReference>
<dbReference type="GO" id="GO:0006206">
    <property type="term" value="P:pyrimidine nucleobase metabolic process"/>
    <property type="evidence" value="ECO:0007669"/>
    <property type="project" value="InterPro"/>
</dbReference>
<dbReference type="GO" id="GO:0005829">
    <property type="term" value="C:cytosol"/>
    <property type="evidence" value="ECO:0007669"/>
    <property type="project" value="TreeGrafter"/>
</dbReference>
<evidence type="ECO:0000259" key="8">
    <source>
        <dbReference type="SMART" id="SM00941"/>
    </source>
</evidence>
<name>A0A917CXU6_9GAMM</name>
<feature type="domain" description="Pyrimidine nucleoside phosphorylase C-terminal" evidence="8">
    <location>
        <begin position="346"/>
        <end position="420"/>
    </location>
</feature>
<dbReference type="NCBIfam" id="TIGR02644">
    <property type="entry name" value="Y_phosphoryl"/>
    <property type="match status" value="1"/>
</dbReference>
<comment type="caution">
    <text evidence="9">The sequence shown here is derived from an EMBL/GenBank/DDBJ whole genome shotgun (WGS) entry which is preliminary data.</text>
</comment>
<dbReference type="InterPro" id="IPR017459">
    <property type="entry name" value="Glycosyl_Trfase_fam3_N_dom"/>
</dbReference>
<evidence type="ECO:0000256" key="7">
    <source>
        <dbReference type="HAMAP-Rule" id="MF_01628"/>
    </source>
</evidence>
<reference evidence="9" key="2">
    <citation type="submission" date="2020-09" db="EMBL/GenBank/DDBJ databases">
        <authorList>
            <person name="Sun Q."/>
            <person name="Zhou Y."/>
        </authorList>
    </citation>
    <scope>NUCLEOTIDE SEQUENCE</scope>
    <source>
        <strain evidence="9">CGMCC 1.12181</strain>
    </source>
</reference>
<dbReference type="RefSeq" id="WP_188366104.1">
    <property type="nucleotide sequence ID" value="NZ_BAABJF010000023.1"/>
</dbReference>
<evidence type="ECO:0000256" key="3">
    <source>
        <dbReference type="ARBA" id="ARBA00011892"/>
    </source>
</evidence>
<dbReference type="SUPFAM" id="SSF52418">
    <property type="entry name" value="Nucleoside phosphorylase/phosphoribosyltransferase catalytic domain"/>
    <property type="match status" value="1"/>
</dbReference>
<reference evidence="9" key="1">
    <citation type="journal article" date="2014" name="Int. J. Syst. Evol. Microbiol.">
        <title>Complete genome sequence of Corynebacterium casei LMG S-19264T (=DSM 44701T), isolated from a smear-ripened cheese.</title>
        <authorList>
            <consortium name="US DOE Joint Genome Institute (JGI-PGF)"/>
            <person name="Walter F."/>
            <person name="Albersmeier A."/>
            <person name="Kalinowski J."/>
            <person name="Ruckert C."/>
        </authorList>
    </citation>
    <scope>NUCLEOTIDE SEQUENCE</scope>
    <source>
        <strain evidence="9">CGMCC 1.12181</strain>
    </source>
</reference>
<dbReference type="PIRSF" id="PIRSF000478">
    <property type="entry name" value="TP_PyNP"/>
    <property type="match status" value="1"/>
</dbReference>
<dbReference type="Pfam" id="PF07831">
    <property type="entry name" value="PYNP_C"/>
    <property type="match status" value="1"/>
</dbReference>
<accession>A0A917CXU6</accession>
<dbReference type="Proteomes" id="UP000605253">
    <property type="component" value="Unassembled WGS sequence"/>
</dbReference>
<dbReference type="InterPro" id="IPR035902">
    <property type="entry name" value="Nuc_phospho_transferase"/>
</dbReference>
<dbReference type="Gene3D" id="1.20.970.10">
    <property type="entry name" value="Transferase, Pyrimidine Nucleoside Phosphorylase, Chain C"/>
    <property type="match status" value="1"/>
</dbReference>
<dbReference type="NCBIfam" id="TIGR02643">
    <property type="entry name" value="T_phosphoryl"/>
    <property type="match status" value="1"/>
</dbReference>
<dbReference type="InterPro" id="IPR017872">
    <property type="entry name" value="Pyrmidine_PPase_CS"/>
</dbReference>
<dbReference type="GO" id="GO:0009032">
    <property type="term" value="F:thymidine phosphorylase activity"/>
    <property type="evidence" value="ECO:0007669"/>
    <property type="project" value="UniProtKB-UniRule"/>
</dbReference>
<comment type="catalytic activity">
    <reaction evidence="6 7">
        <text>thymidine + phosphate = 2-deoxy-alpha-D-ribose 1-phosphate + thymine</text>
        <dbReference type="Rhea" id="RHEA:16037"/>
        <dbReference type="ChEBI" id="CHEBI:17748"/>
        <dbReference type="ChEBI" id="CHEBI:17821"/>
        <dbReference type="ChEBI" id="CHEBI:43474"/>
        <dbReference type="ChEBI" id="CHEBI:57259"/>
        <dbReference type="EC" id="2.4.2.4"/>
    </reaction>
</comment>
<keyword evidence="10" id="KW-1185">Reference proteome</keyword>
<keyword evidence="5 7" id="KW-0808">Transferase</keyword>
<dbReference type="EMBL" id="BMEO01000018">
    <property type="protein sequence ID" value="GGG02817.1"/>
    <property type="molecule type" value="Genomic_DNA"/>
</dbReference>
<organism evidence="9 10">
    <name type="scientific">Marinicella pacifica</name>
    <dbReference type="NCBI Taxonomy" id="1171543"/>
    <lineage>
        <taxon>Bacteria</taxon>
        <taxon>Pseudomonadati</taxon>
        <taxon>Pseudomonadota</taxon>
        <taxon>Gammaproteobacteria</taxon>
        <taxon>Lysobacterales</taxon>
        <taxon>Marinicellaceae</taxon>
        <taxon>Marinicella</taxon>
    </lineage>
</organism>
<dbReference type="FunFam" id="3.40.1030.10:FF:000003">
    <property type="entry name" value="Pyrimidine-nucleoside phosphorylase"/>
    <property type="match status" value="1"/>
</dbReference>
<dbReference type="AlphaFoldDB" id="A0A917CXU6"/>
<dbReference type="InterPro" id="IPR000053">
    <property type="entry name" value="Thymidine/pyrmidine_PPase"/>
</dbReference>
<evidence type="ECO:0000256" key="5">
    <source>
        <dbReference type="ARBA" id="ARBA00022679"/>
    </source>
</evidence>